<evidence type="ECO:0000313" key="9">
    <source>
        <dbReference type="EMBL" id="TPX57454.1"/>
    </source>
</evidence>
<feature type="signal peptide" evidence="8">
    <location>
        <begin position="1"/>
        <end position="18"/>
    </location>
</feature>
<comment type="catalytic activity">
    <reaction evidence="7">
        <text>N-methylethanolamine phosphate + S-adenosyl-L-methionine = N,N-dimethylethanolamine phosphate + S-adenosyl-L-homocysteine + H(+)</text>
        <dbReference type="Rhea" id="RHEA:25321"/>
        <dbReference type="ChEBI" id="CHEBI:15378"/>
        <dbReference type="ChEBI" id="CHEBI:57781"/>
        <dbReference type="ChEBI" id="CHEBI:57856"/>
        <dbReference type="ChEBI" id="CHEBI:58641"/>
        <dbReference type="ChEBI" id="CHEBI:59789"/>
        <dbReference type="EC" id="2.1.1.103"/>
    </reaction>
    <physiologicalReaction direction="left-to-right" evidence="7">
        <dbReference type="Rhea" id="RHEA:25322"/>
    </physiologicalReaction>
</comment>
<dbReference type="AlphaFoldDB" id="A0A507E0U2"/>
<reference evidence="9 10" key="1">
    <citation type="journal article" date="2019" name="Sci. Rep.">
        <title>Comparative genomics of chytrid fungi reveal insights into the obligate biotrophic and pathogenic lifestyle of Synchytrium endobioticum.</title>
        <authorList>
            <person name="van de Vossenberg B.T.L.H."/>
            <person name="Warris S."/>
            <person name="Nguyen H.D.T."/>
            <person name="van Gent-Pelzer M.P.E."/>
            <person name="Joly D.L."/>
            <person name="van de Geest H.C."/>
            <person name="Bonants P.J.M."/>
            <person name="Smith D.S."/>
            <person name="Levesque C.A."/>
            <person name="van der Lee T.A.J."/>
        </authorList>
    </citation>
    <scope>NUCLEOTIDE SEQUENCE [LARGE SCALE GENOMIC DNA]</scope>
    <source>
        <strain evidence="9 10">CBS 809.83</strain>
    </source>
</reference>
<accession>A0A507E0U2</accession>
<dbReference type="CDD" id="cd02440">
    <property type="entry name" value="AdoMet_MTases"/>
    <property type="match status" value="1"/>
</dbReference>
<dbReference type="InterPro" id="IPR029063">
    <property type="entry name" value="SAM-dependent_MTases_sf"/>
</dbReference>
<keyword evidence="3" id="KW-0489">Methyltransferase</keyword>
<feature type="chain" id="PRO_5021330550" description="phosphoethanolamine N-methyltransferase" evidence="8">
    <location>
        <begin position="19"/>
        <end position="336"/>
    </location>
</feature>
<dbReference type="STRING" id="109895.A0A507E0U2"/>
<keyword evidence="10" id="KW-1185">Reference proteome</keyword>
<dbReference type="GO" id="GO:0000234">
    <property type="term" value="F:phosphoethanolamine N-methyltransferase activity"/>
    <property type="evidence" value="ECO:0007669"/>
    <property type="project" value="UniProtKB-EC"/>
</dbReference>
<comment type="caution">
    <text evidence="9">The sequence shown here is derived from an EMBL/GenBank/DDBJ whole genome shotgun (WGS) entry which is preliminary data.</text>
</comment>
<keyword evidence="4" id="KW-0808">Transferase</keyword>
<organism evidence="9 10">
    <name type="scientific">Powellomyces hirtus</name>
    <dbReference type="NCBI Taxonomy" id="109895"/>
    <lineage>
        <taxon>Eukaryota</taxon>
        <taxon>Fungi</taxon>
        <taxon>Fungi incertae sedis</taxon>
        <taxon>Chytridiomycota</taxon>
        <taxon>Chytridiomycota incertae sedis</taxon>
        <taxon>Chytridiomycetes</taxon>
        <taxon>Spizellomycetales</taxon>
        <taxon>Powellomycetaceae</taxon>
        <taxon>Powellomyces</taxon>
    </lineage>
</organism>
<dbReference type="PANTHER" id="PTHR44307:SF2">
    <property type="entry name" value="PHOSPHOETHANOLAMINE METHYLTRANSFERASE ISOFORM X1"/>
    <property type="match status" value="1"/>
</dbReference>
<dbReference type="PANTHER" id="PTHR44307">
    <property type="entry name" value="PHOSPHOETHANOLAMINE METHYLTRANSFERASE"/>
    <property type="match status" value="1"/>
</dbReference>
<evidence type="ECO:0000256" key="4">
    <source>
        <dbReference type="ARBA" id="ARBA00022679"/>
    </source>
</evidence>
<evidence type="ECO:0000313" key="10">
    <source>
        <dbReference type="Proteomes" id="UP000318582"/>
    </source>
</evidence>
<evidence type="ECO:0000256" key="7">
    <source>
        <dbReference type="ARBA" id="ARBA00047841"/>
    </source>
</evidence>
<evidence type="ECO:0000256" key="2">
    <source>
        <dbReference type="ARBA" id="ARBA00005189"/>
    </source>
</evidence>
<evidence type="ECO:0000256" key="6">
    <source>
        <dbReference type="ARBA" id="ARBA00047619"/>
    </source>
</evidence>
<dbReference type="GO" id="GO:0032259">
    <property type="term" value="P:methylation"/>
    <property type="evidence" value="ECO:0007669"/>
    <property type="project" value="UniProtKB-KW"/>
</dbReference>
<dbReference type="Pfam" id="PF02353">
    <property type="entry name" value="CMAS"/>
    <property type="match status" value="1"/>
</dbReference>
<comment type="pathway">
    <text evidence="2">Lipid metabolism.</text>
</comment>
<evidence type="ECO:0000256" key="8">
    <source>
        <dbReference type="SAM" id="SignalP"/>
    </source>
</evidence>
<proteinExistence type="predicted"/>
<keyword evidence="8" id="KW-0732">Signal</keyword>
<dbReference type="EMBL" id="QEAQ01000052">
    <property type="protein sequence ID" value="TPX57454.1"/>
    <property type="molecule type" value="Genomic_DNA"/>
</dbReference>
<dbReference type="Proteomes" id="UP000318582">
    <property type="component" value="Unassembled WGS sequence"/>
</dbReference>
<comment type="catalytic activity">
    <reaction evidence="6">
        <text>N,N-dimethylethanolamine phosphate + S-adenosyl-L-methionine = phosphocholine + S-adenosyl-L-homocysteine + H(+)</text>
        <dbReference type="Rhea" id="RHEA:25325"/>
        <dbReference type="ChEBI" id="CHEBI:15378"/>
        <dbReference type="ChEBI" id="CHEBI:57856"/>
        <dbReference type="ChEBI" id="CHEBI:58641"/>
        <dbReference type="ChEBI" id="CHEBI:59789"/>
        <dbReference type="ChEBI" id="CHEBI:295975"/>
        <dbReference type="EC" id="2.1.1.103"/>
    </reaction>
    <physiologicalReaction direction="left-to-right" evidence="6">
        <dbReference type="Rhea" id="RHEA:25326"/>
    </physiologicalReaction>
</comment>
<sequence>MLLLGVLLGALLTNTVFWDAVQFTMSKLKLRTGKQLKKANDTHSATGYTYGMDHELLNLSQPNTLWLNMGYWKDTEDFVQACRALAKKVIDPLKLEQGARVLDCGFGCGDQDLYLMELHPSCSLIGVTSEVEQASIAHKRVTEAGLASSVTLYSGDAVDPASWRSADSGRPFSHQEFHSQVYDAILSLDSCYHYNTRQRWLQLCSTSLRKHGRFSCSDLILGPGIGEARKNGVRGQFTLLLLRAVLSFTGAPWENFVEEKDYISRLEESGFTEVQVIDISDHVFPGLGGFVTRHKRSLGGLVAERKWWQYEGAARLFNWLHRNKLICFVLANGSKA</sequence>
<evidence type="ECO:0000256" key="5">
    <source>
        <dbReference type="ARBA" id="ARBA00035674"/>
    </source>
</evidence>
<protein>
    <recommendedName>
        <fullName evidence="5">phosphoethanolamine N-methyltransferase</fullName>
        <ecNumber evidence="5">2.1.1.103</ecNumber>
    </recommendedName>
</protein>
<comment type="pathway">
    <text evidence="1">Phospholipid metabolism; phosphatidylcholine biosynthesis.</text>
</comment>
<dbReference type="SUPFAM" id="SSF53335">
    <property type="entry name" value="S-adenosyl-L-methionine-dependent methyltransferases"/>
    <property type="match status" value="1"/>
</dbReference>
<dbReference type="EC" id="2.1.1.103" evidence="5"/>
<evidence type="ECO:0000256" key="3">
    <source>
        <dbReference type="ARBA" id="ARBA00022603"/>
    </source>
</evidence>
<evidence type="ECO:0000256" key="1">
    <source>
        <dbReference type="ARBA" id="ARBA00004969"/>
    </source>
</evidence>
<gene>
    <name evidence="9" type="ORF">PhCBS80983_g03823</name>
</gene>
<name>A0A507E0U2_9FUNG</name>
<dbReference type="Gene3D" id="3.40.50.150">
    <property type="entry name" value="Vaccinia Virus protein VP39"/>
    <property type="match status" value="1"/>
</dbReference>